<dbReference type="InterPro" id="IPR002401">
    <property type="entry name" value="Cyt_P450_E_grp-I"/>
</dbReference>
<dbReference type="GO" id="GO:0016705">
    <property type="term" value="F:oxidoreductase activity, acting on paired donors, with incorporation or reduction of molecular oxygen"/>
    <property type="evidence" value="ECO:0007669"/>
    <property type="project" value="InterPro"/>
</dbReference>
<dbReference type="PANTHER" id="PTHR24305:SF147">
    <property type="entry name" value="P450, PUTATIVE (EUROFUNG)-RELATED"/>
    <property type="match status" value="1"/>
</dbReference>
<dbReference type="InterPro" id="IPR001128">
    <property type="entry name" value="Cyt_P450"/>
</dbReference>
<sequence>MSPLHPLHKFPGPKLAAASFLYEAWFDLVKGGRYSWEIKAMHEKYGPIVRINPEELHCDDYNFVDETYPSTSNRIRDKHAHFLAAFAGTLTVSTFATLDHETHRVRRSAISRFFSRQGMLRYEPEIHGMVQKLCDKVLRLAESGYIIDTLDPYNCFTADAISQYCFGESFGFLDGADFQQNYRRAFESLVTTSHIFRHLPILRHFITLMPAVGPYLGSEIAAMAKSMYETIPNHVIKAQQHQFDGPRRVFAEIMDSPIPDEHKTMYRLSGEGWSLVAAGSETTAATLTVITFFLLSQPDKFARLRQDLQNEDPQNLSWIRLEKCPYLYGIVYEGLRVALGIPGRLPRIPREEDLVYKNRGFHYIVPRGTAIGMSAFINHNNPEVFPDPGRYEPERWIDSQGQPNHSMERYLMSFSKGTRQCIGMHLALCELYLVTAAMALRVLPRLKLYETVYEDIKYDFDAVTPQPKKGARGVRVTGI</sequence>
<reference evidence="7 8" key="1">
    <citation type="submission" date="2018-08" db="EMBL/GenBank/DDBJ databases">
        <title>Draft genome of the lignicolous fungus Coniochaeta pulveracea.</title>
        <authorList>
            <person name="Borstlap C.J."/>
            <person name="De Witt R.N."/>
            <person name="Botha A."/>
            <person name="Volschenk H."/>
        </authorList>
    </citation>
    <scope>NUCLEOTIDE SEQUENCE [LARGE SCALE GENOMIC DNA]</scope>
    <source>
        <strain evidence="7 8">CAB683</strain>
    </source>
</reference>
<keyword evidence="4 5" id="KW-0408">Iron</keyword>
<keyword evidence="3 5" id="KW-0479">Metal-binding</keyword>
<dbReference type="SUPFAM" id="SSF48264">
    <property type="entry name" value="Cytochrome P450"/>
    <property type="match status" value="1"/>
</dbReference>
<dbReference type="PRINTS" id="PR00463">
    <property type="entry name" value="EP450I"/>
</dbReference>
<proteinExistence type="inferred from homology"/>
<dbReference type="Proteomes" id="UP000275385">
    <property type="component" value="Unassembled WGS sequence"/>
</dbReference>
<feature type="binding site" description="axial binding residue" evidence="5">
    <location>
        <position position="421"/>
    </location>
    <ligand>
        <name>heme</name>
        <dbReference type="ChEBI" id="CHEBI:30413"/>
    </ligand>
    <ligandPart>
        <name>Fe</name>
        <dbReference type="ChEBI" id="CHEBI:18248"/>
    </ligandPart>
</feature>
<dbReference type="GO" id="GO:0004497">
    <property type="term" value="F:monooxygenase activity"/>
    <property type="evidence" value="ECO:0007669"/>
    <property type="project" value="UniProtKB-KW"/>
</dbReference>
<dbReference type="PANTHER" id="PTHR24305">
    <property type="entry name" value="CYTOCHROME P450"/>
    <property type="match status" value="1"/>
</dbReference>
<dbReference type="Gene3D" id="1.10.630.10">
    <property type="entry name" value="Cytochrome P450"/>
    <property type="match status" value="1"/>
</dbReference>
<dbReference type="PRINTS" id="PR00385">
    <property type="entry name" value="P450"/>
</dbReference>
<evidence type="ECO:0000313" key="7">
    <source>
        <dbReference type="EMBL" id="RKU48843.1"/>
    </source>
</evidence>
<dbReference type="AlphaFoldDB" id="A0A420YLS3"/>
<evidence type="ECO:0000256" key="6">
    <source>
        <dbReference type="RuleBase" id="RU000461"/>
    </source>
</evidence>
<accession>A0A420YLS3</accession>
<keyword evidence="8" id="KW-1185">Reference proteome</keyword>
<dbReference type="GO" id="GO:0020037">
    <property type="term" value="F:heme binding"/>
    <property type="evidence" value="ECO:0007669"/>
    <property type="project" value="InterPro"/>
</dbReference>
<evidence type="ECO:0000256" key="2">
    <source>
        <dbReference type="ARBA" id="ARBA00022617"/>
    </source>
</evidence>
<dbReference type="CDD" id="cd11062">
    <property type="entry name" value="CYP58-like"/>
    <property type="match status" value="1"/>
</dbReference>
<dbReference type="Pfam" id="PF00067">
    <property type="entry name" value="p450"/>
    <property type="match status" value="1"/>
</dbReference>
<evidence type="ECO:0008006" key="9">
    <source>
        <dbReference type="Google" id="ProtNLM"/>
    </source>
</evidence>
<dbReference type="GO" id="GO:0005506">
    <property type="term" value="F:iron ion binding"/>
    <property type="evidence" value="ECO:0007669"/>
    <property type="project" value="InterPro"/>
</dbReference>
<dbReference type="InterPro" id="IPR036396">
    <property type="entry name" value="Cyt_P450_sf"/>
</dbReference>
<comment type="cofactor">
    <cofactor evidence="1 5">
        <name>heme</name>
        <dbReference type="ChEBI" id="CHEBI:30413"/>
    </cofactor>
</comment>
<dbReference type="PROSITE" id="PS00086">
    <property type="entry name" value="CYTOCHROME_P450"/>
    <property type="match status" value="1"/>
</dbReference>
<comment type="caution">
    <text evidence="7">The sequence shown here is derived from an EMBL/GenBank/DDBJ whole genome shotgun (WGS) entry which is preliminary data.</text>
</comment>
<evidence type="ECO:0000256" key="1">
    <source>
        <dbReference type="ARBA" id="ARBA00001971"/>
    </source>
</evidence>
<keyword evidence="6" id="KW-0503">Monooxygenase</keyword>
<organism evidence="7 8">
    <name type="scientific">Coniochaeta pulveracea</name>
    <dbReference type="NCBI Taxonomy" id="177199"/>
    <lineage>
        <taxon>Eukaryota</taxon>
        <taxon>Fungi</taxon>
        <taxon>Dikarya</taxon>
        <taxon>Ascomycota</taxon>
        <taxon>Pezizomycotina</taxon>
        <taxon>Sordariomycetes</taxon>
        <taxon>Sordariomycetidae</taxon>
        <taxon>Coniochaetales</taxon>
        <taxon>Coniochaetaceae</taxon>
        <taxon>Coniochaeta</taxon>
    </lineage>
</organism>
<evidence type="ECO:0000256" key="5">
    <source>
        <dbReference type="PIRSR" id="PIRSR602401-1"/>
    </source>
</evidence>
<gene>
    <name evidence="7" type="ORF">DL546_007488</name>
</gene>
<dbReference type="EMBL" id="QVQW01000003">
    <property type="protein sequence ID" value="RKU48843.1"/>
    <property type="molecule type" value="Genomic_DNA"/>
</dbReference>
<protein>
    <recommendedName>
        <fullName evidence="9">Trichodiene oxygenase</fullName>
    </recommendedName>
</protein>
<dbReference type="InterPro" id="IPR017972">
    <property type="entry name" value="Cyt_P450_CS"/>
</dbReference>
<name>A0A420YLS3_9PEZI</name>
<evidence type="ECO:0000256" key="4">
    <source>
        <dbReference type="ARBA" id="ARBA00023004"/>
    </source>
</evidence>
<comment type="similarity">
    <text evidence="6">Belongs to the cytochrome P450 family.</text>
</comment>
<keyword evidence="6" id="KW-0560">Oxidoreductase</keyword>
<dbReference type="OrthoDB" id="3945418at2759"/>
<dbReference type="InterPro" id="IPR050121">
    <property type="entry name" value="Cytochrome_P450_monoxygenase"/>
</dbReference>
<evidence type="ECO:0000256" key="3">
    <source>
        <dbReference type="ARBA" id="ARBA00022723"/>
    </source>
</evidence>
<keyword evidence="2 5" id="KW-0349">Heme</keyword>
<evidence type="ECO:0000313" key="8">
    <source>
        <dbReference type="Proteomes" id="UP000275385"/>
    </source>
</evidence>
<dbReference type="STRING" id="177199.A0A420YLS3"/>